<keyword evidence="3 10" id="KW-0808">Transferase</keyword>
<dbReference type="RefSeq" id="WP_243653750.1">
    <property type="nucleotide sequence ID" value="NZ_SMFZ01000002.1"/>
</dbReference>
<keyword evidence="5 8" id="KW-1133">Transmembrane helix</keyword>
<dbReference type="AlphaFoldDB" id="A0A4R1HU45"/>
<protein>
    <submittedName>
        <fullName evidence="10">Exopolysaccharide biosynthesis polyprenyl glycosylphosphotransferase</fullName>
    </submittedName>
</protein>
<evidence type="ECO:0000256" key="4">
    <source>
        <dbReference type="ARBA" id="ARBA00022692"/>
    </source>
</evidence>
<evidence type="ECO:0000256" key="5">
    <source>
        <dbReference type="ARBA" id="ARBA00022989"/>
    </source>
</evidence>
<feature type="domain" description="Bacterial sugar transferase" evidence="9">
    <location>
        <begin position="310"/>
        <end position="497"/>
    </location>
</feature>
<dbReference type="GO" id="GO:0016780">
    <property type="term" value="F:phosphotransferase activity, for other substituted phosphate groups"/>
    <property type="evidence" value="ECO:0007669"/>
    <property type="project" value="TreeGrafter"/>
</dbReference>
<comment type="subcellular location">
    <subcellularLocation>
        <location evidence="1">Membrane</location>
        <topology evidence="1">Multi-pass membrane protein</topology>
    </subcellularLocation>
</comment>
<dbReference type="InterPro" id="IPR003362">
    <property type="entry name" value="Bact_transf"/>
</dbReference>
<organism evidence="10 11">
    <name type="scientific">Pseudonocardia endophytica</name>
    <dbReference type="NCBI Taxonomy" id="401976"/>
    <lineage>
        <taxon>Bacteria</taxon>
        <taxon>Bacillati</taxon>
        <taxon>Actinomycetota</taxon>
        <taxon>Actinomycetes</taxon>
        <taxon>Pseudonocardiales</taxon>
        <taxon>Pseudonocardiaceae</taxon>
        <taxon>Pseudonocardia</taxon>
    </lineage>
</organism>
<comment type="similarity">
    <text evidence="2">Belongs to the bacterial sugar transferase family.</text>
</comment>
<keyword evidence="6 8" id="KW-0472">Membrane</keyword>
<keyword evidence="11" id="KW-1185">Reference proteome</keyword>
<keyword evidence="4 8" id="KW-0812">Transmembrane</keyword>
<dbReference type="Proteomes" id="UP000295560">
    <property type="component" value="Unassembled WGS sequence"/>
</dbReference>
<name>A0A4R1HU45_PSEEN</name>
<feature type="transmembrane region" description="Helical" evidence="8">
    <location>
        <begin position="140"/>
        <end position="159"/>
    </location>
</feature>
<evidence type="ECO:0000256" key="7">
    <source>
        <dbReference type="SAM" id="MobiDB-lite"/>
    </source>
</evidence>
<evidence type="ECO:0000256" key="2">
    <source>
        <dbReference type="ARBA" id="ARBA00006464"/>
    </source>
</evidence>
<reference evidence="10 11" key="1">
    <citation type="submission" date="2019-03" db="EMBL/GenBank/DDBJ databases">
        <title>Sequencing the genomes of 1000 actinobacteria strains.</title>
        <authorList>
            <person name="Klenk H.-P."/>
        </authorList>
    </citation>
    <scope>NUCLEOTIDE SEQUENCE [LARGE SCALE GENOMIC DNA]</scope>
    <source>
        <strain evidence="10 11">DSM 44969</strain>
    </source>
</reference>
<comment type="caution">
    <text evidence="10">The sequence shown here is derived from an EMBL/GenBank/DDBJ whole genome shotgun (WGS) entry which is preliminary data.</text>
</comment>
<evidence type="ECO:0000256" key="8">
    <source>
        <dbReference type="SAM" id="Phobius"/>
    </source>
</evidence>
<evidence type="ECO:0000256" key="3">
    <source>
        <dbReference type="ARBA" id="ARBA00022679"/>
    </source>
</evidence>
<sequence length="503" mass="54862">MTTFHDVADTTKRDLIPAPRPSRFPRRRSATAVLDAPRAAQRRFARMVIAADLLVVTLTVAVTILVGLTGAFAADRALVVCGLLSAALVVAGLWAARTWDSRVLGQGSTEFLRLGRAIVGADVVLAMGGLSLMVNSVRLWVFLIVPLIGLLCLGSRFLLRKWLHQRRSTGEHVLPVLAVGSVQAVADLIRRTRRDPFFGWQITGACTPTGTADGGGDHIAEVPVVGDLDAVSSRVHDVGYHVVAVCQAPGWGAARLHRLAWQLEDTDTELAVDPGLMEIAGPRMHIAPVDGFPLLRLSRPKFTGLARVTKTVTDRALASLILLLLAPILISLALAVWLGDRGPIFFHQERVGANGRTFRLVKFRSMCVDAEDRLAALAATNEGAGPLFKLKVDPRVTRVGHFLRKYSLDELPQLFNVLGGSMSLVGPRPPLAREVKTYADDARRRLLVRPGMTGLWQVSGRSSLSWEESVRLDLRYVENWSLALDLTIMWKTFGAVVRGRGAY</sequence>
<dbReference type="EMBL" id="SMFZ01000002">
    <property type="protein sequence ID" value="TCK20952.1"/>
    <property type="molecule type" value="Genomic_DNA"/>
</dbReference>
<feature type="compositionally biased region" description="Basic and acidic residues" evidence="7">
    <location>
        <begin position="1"/>
        <end position="15"/>
    </location>
</feature>
<feature type="transmembrane region" description="Helical" evidence="8">
    <location>
        <begin position="48"/>
        <end position="71"/>
    </location>
</feature>
<dbReference type="PANTHER" id="PTHR30576">
    <property type="entry name" value="COLANIC BIOSYNTHESIS UDP-GLUCOSE LIPID CARRIER TRANSFERASE"/>
    <property type="match status" value="1"/>
</dbReference>
<accession>A0A4R1HU45</accession>
<feature type="transmembrane region" description="Helical" evidence="8">
    <location>
        <begin position="77"/>
        <end position="96"/>
    </location>
</feature>
<gene>
    <name evidence="10" type="ORF">EV378_4920</name>
</gene>
<evidence type="ECO:0000313" key="10">
    <source>
        <dbReference type="EMBL" id="TCK20952.1"/>
    </source>
</evidence>
<proteinExistence type="inferred from homology"/>
<evidence type="ECO:0000259" key="9">
    <source>
        <dbReference type="Pfam" id="PF02397"/>
    </source>
</evidence>
<evidence type="ECO:0000256" key="6">
    <source>
        <dbReference type="ARBA" id="ARBA00023136"/>
    </source>
</evidence>
<feature type="transmembrane region" description="Helical" evidence="8">
    <location>
        <begin position="317"/>
        <end position="338"/>
    </location>
</feature>
<dbReference type="Pfam" id="PF02397">
    <property type="entry name" value="Bac_transf"/>
    <property type="match status" value="1"/>
</dbReference>
<dbReference type="PANTHER" id="PTHR30576:SF10">
    <property type="entry name" value="SLL5057 PROTEIN"/>
    <property type="match status" value="1"/>
</dbReference>
<feature type="region of interest" description="Disordered" evidence="7">
    <location>
        <begin position="1"/>
        <end position="20"/>
    </location>
</feature>
<dbReference type="InterPro" id="IPR017475">
    <property type="entry name" value="EPS_sugar_tfrase"/>
</dbReference>
<dbReference type="GO" id="GO:0016020">
    <property type="term" value="C:membrane"/>
    <property type="evidence" value="ECO:0007669"/>
    <property type="project" value="UniProtKB-SubCell"/>
</dbReference>
<evidence type="ECO:0000313" key="11">
    <source>
        <dbReference type="Proteomes" id="UP000295560"/>
    </source>
</evidence>
<dbReference type="NCBIfam" id="TIGR03025">
    <property type="entry name" value="EPS_sugtrans"/>
    <property type="match status" value="1"/>
</dbReference>
<evidence type="ECO:0000256" key="1">
    <source>
        <dbReference type="ARBA" id="ARBA00004141"/>
    </source>
</evidence>